<accession>A0A9R0P5C0</accession>
<protein>
    <submittedName>
        <fullName evidence="2">Uncharacterized protein</fullName>
    </submittedName>
</protein>
<sequence length="56" mass="5998">MTPLLRNGYHVALLVGAGVVALAAVAAAALRQRFPHDLGTPTTNLSQTKKIRHDKH</sequence>
<proteinExistence type="predicted"/>
<gene>
    <name evidence="2" type="ordered locus">RAM_40125</name>
</gene>
<reference evidence="2 3" key="1">
    <citation type="journal article" date="2011" name="J. Bacteriol.">
        <title>Whole genome sequence of the rifamycin B-producing strain Amycolatopsis mediterranei S699.</title>
        <authorList>
            <person name="Verma M."/>
            <person name="Kaur J."/>
            <person name="Kumar M."/>
            <person name="Kumari K."/>
            <person name="Saxena A."/>
            <person name="Anand S."/>
            <person name="Nigam A."/>
            <person name="Ravi V."/>
            <person name="Raghuvanshi S."/>
            <person name="Khurana P."/>
            <person name="Tyagi A.K."/>
            <person name="Khurana J.P."/>
            <person name="Lal R."/>
        </authorList>
    </citation>
    <scope>NUCLEOTIDE SEQUENCE [LARGE SCALE GENOMIC DNA]</scope>
    <source>
        <strain evidence="2 3">S699</strain>
    </source>
</reference>
<feature type="region of interest" description="Disordered" evidence="1">
    <location>
        <begin position="36"/>
        <end position="56"/>
    </location>
</feature>
<evidence type="ECO:0000313" key="2">
    <source>
        <dbReference type="EMBL" id="AEK46492.1"/>
    </source>
</evidence>
<dbReference type="EMBL" id="CP002896">
    <property type="protein sequence ID" value="AEK46492.1"/>
    <property type="molecule type" value="Genomic_DNA"/>
</dbReference>
<dbReference type="GeneID" id="92877352"/>
<evidence type="ECO:0000313" key="3">
    <source>
        <dbReference type="Proteomes" id="UP000006138"/>
    </source>
</evidence>
<dbReference type="RefSeq" id="WP_014467688.1">
    <property type="nucleotide sequence ID" value="NC_017186.1"/>
</dbReference>
<evidence type="ECO:0000256" key="1">
    <source>
        <dbReference type="SAM" id="MobiDB-lite"/>
    </source>
</evidence>
<name>A0A9R0P5C0_AMYMS</name>
<keyword evidence="3" id="KW-1185">Reference proteome</keyword>
<organism evidence="2 3">
    <name type="scientific">Amycolatopsis mediterranei (strain S699)</name>
    <name type="common">Nocardia mediterranei</name>
    <dbReference type="NCBI Taxonomy" id="713604"/>
    <lineage>
        <taxon>Bacteria</taxon>
        <taxon>Bacillati</taxon>
        <taxon>Actinomycetota</taxon>
        <taxon>Actinomycetes</taxon>
        <taxon>Pseudonocardiales</taxon>
        <taxon>Pseudonocardiaceae</taxon>
        <taxon>Amycolatopsis</taxon>
    </lineage>
</organism>
<dbReference type="KEGG" id="amn:RAM_40125"/>
<dbReference type="AlphaFoldDB" id="A0A9R0P5C0"/>
<dbReference type="Proteomes" id="UP000006138">
    <property type="component" value="Chromosome"/>
</dbReference>